<feature type="compositionally biased region" description="Low complexity" evidence="1">
    <location>
        <begin position="90"/>
        <end position="108"/>
    </location>
</feature>
<feature type="compositionally biased region" description="Pro residues" evidence="1">
    <location>
        <begin position="264"/>
        <end position="284"/>
    </location>
</feature>
<feature type="region of interest" description="Disordered" evidence="1">
    <location>
        <begin position="23"/>
        <end position="315"/>
    </location>
</feature>
<gene>
    <name evidence="2" type="ORF">CLO192961_LOCUS179485</name>
</gene>
<sequence>MRKFASSMVGLVTESLKDDAMQIHTTANSSLPGNQNNPYAQQNYNNQGAWPQQPQHSLQPQHPPQQPYQQQPYQQQTYQQAPLSPPGLTPSPSSFSPTTYPASASPYANTPQYYAPQPNSGVSSNAAFLPPPLPPPVPVTNATVQRQAPGPAYYPQPVPVNQQLQPASRPVQVQQEEVYLPPPTAPPPHLIAELHGESAPPTSRAFQQQQQQQQQQPQYSHPQYGSYAPMSSPPNVAELSSQMNNLGVQNSTVSQPEPLSAASPPGPPPPIQELPAPIAPPSAPAPASEDRALLPPRGPPTVALSGEPNEIIPDCTEGREVSYPMDWYRLPGAPSHLICTRCYADHIQSTALAGAFEKVNQTGGTCCFWLPRIKDKLWEQALQSGDTQVLQAFFSESKDLQPCSGRVYNGPEESAAIKWYVVTEAGVLDGFLACQACYVYRIAGTSFESRFSPYDQSKLKDTQGIMCDACAPSIAANLRSMSANADWDTFVAVTAHRLSLPECTLVQPRTLDSDAVSYVLRQGGGGLRVCETCYVDKLVVKNFGSHFGRYQKPKLGFHSFLNDCIQETEGSCCLARMSLSVALDAAEYQRDFSVYKTAVEATSRVPNCTANGIQSSTWWTLQGGCDGLSICEACHAGFLVPTGVAQYFERTRRSSSSPILCSLHITAPRALDLLSHFGQMIERGLFSHFADYAKLWSGVRPCPGLKAQGGGTWYGYHELYMCKECYLECAISQPLADTLPVRDLYEEDLRICQMWSPRMRRLWLETNAAGAVGSPESKAAEDRLRELGTQRFQVYNATVLKIEVMQQMQAMKRQAALHKGVQSTVYAGANSFAMAAGATDGYMYGNSSLGWHGTKNGMIGAQLGRESQAELAQLSGGDETAEILRLQRIWSQVE</sequence>
<comment type="caution">
    <text evidence="2">The sequence shown here is derived from an EMBL/GenBank/DDBJ whole genome shotgun (WGS) entry which is preliminary data.</text>
</comment>
<protein>
    <recommendedName>
        <fullName evidence="4">Integral membrane protein</fullName>
    </recommendedName>
</protein>
<proteinExistence type="predicted"/>
<feature type="compositionally biased region" description="Pro residues" evidence="1">
    <location>
        <begin position="180"/>
        <end position="189"/>
    </location>
</feature>
<evidence type="ECO:0008006" key="4">
    <source>
        <dbReference type="Google" id="ProtNLM"/>
    </source>
</evidence>
<evidence type="ECO:0000256" key="1">
    <source>
        <dbReference type="SAM" id="MobiDB-lite"/>
    </source>
</evidence>
<name>A0ABY6U5W5_BIOOC</name>
<dbReference type="Proteomes" id="UP000766486">
    <property type="component" value="Unassembled WGS sequence"/>
</dbReference>
<feature type="compositionally biased region" description="Low complexity" evidence="1">
    <location>
        <begin position="32"/>
        <end position="60"/>
    </location>
</feature>
<evidence type="ECO:0000313" key="2">
    <source>
        <dbReference type="EMBL" id="VUC25987.1"/>
    </source>
</evidence>
<reference evidence="2 3" key="1">
    <citation type="submission" date="2019-06" db="EMBL/GenBank/DDBJ databases">
        <authorList>
            <person name="Broberg M."/>
        </authorList>
    </citation>
    <scope>NUCLEOTIDE SEQUENCE [LARGE SCALE GENOMIC DNA]</scope>
</reference>
<accession>A0ABY6U5W5</accession>
<dbReference type="EMBL" id="CABFNS010000742">
    <property type="protein sequence ID" value="VUC25987.1"/>
    <property type="molecule type" value="Genomic_DNA"/>
</dbReference>
<organism evidence="2 3">
    <name type="scientific">Bionectria ochroleuca</name>
    <name type="common">Gliocladium roseum</name>
    <dbReference type="NCBI Taxonomy" id="29856"/>
    <lineage>
        <taxon>Eukaryota</taxon>
        <taxon>Fungi</taxon>
        <taxon>Dikarya</taxon>
        <taxon>Ascomycota</taxon>
        <taxon>Pezizomycotina</taxon>
        <taxon>Sordariomycetes</taxon>
        <taxon>Hypocreomycetidae</taxon>
        <taxon>Hypocreales</taxon>
        <taxon>Bionectriaceae</taxon>
        <taxon>Clonostachys</taxon>
    </lineage>
</organism>
<feature type="compositionally biased region" description="Low complexity" evidence="1">
    <location>
        <begin position="67"/>
        <end position="82"/>
    </location>
</feature>
<feature type="compositionally biased region" description="Pro residues" evidence="1">
    <location>
        <begin position="129"/>
        <end position="138"/>
    </location>
</feature>
<feature type="compositionally biased region" description="Low complexity" evidence="1">
    <location>
        <begin position="207"/>
        <end position="218"/>
    </location>
</feature>
<feature type="compositionally biased region" description="Polar residues" evidence="1">
    <location>
        <begin position="109"/>
        <end position="126"/>
    </location>
</feature>
<evidence type="ECO:0000313" key="3">
    <source>
        <dbReference type="Proteomes" id="UP000766486"/>
    </source>
</evidence>
<feature type="compositionally biased region" description="Polar residues" evidence="1">
    <location>
        <begin position="238"/>
        <end position="255"/>
    </location>
</feature>
<keyword evidence="3" id="KW-1185">Reference proteome</keyword>